<dbReference type="GO" id="GO:0008311">
    <property type="term" value="F:double-stranded DNA 3'-5' DNA exonuclease activity"/>
    <property type="evidence" value="ECO:0007669"/>
    <property type="project" value="UniProtKB-EC"/>
</dbReference>
<name>A0A832W8Z0_9EURY</name>
<comment type="caution">
    <text evidence="9">The sequence shown here is derived from an EMBL/GenBank/DDBJ whole genome shotgun (WGS) entry which is preliminary data.</text>
</comment>
<feature type="binding site" evidence="6">
    <location>
        <position position="39"/>
    </location>
    <ligand>
        <name>Mg(2+)</name>
        <dbReference type="ChEBI" id="CHEBI:18420"/>
        <label>1</label>
    </ligand>
</feature>
<dbReference type="OMA" id="WWSYRGR"/>
<protein>
    <submittedName>
        <fullName evidence="9">Exodeoxyribonuclease III</fullName>
        <ecNumber evidence="9">3.1.11.2</ecNumber>
    </submittedName>
</protein>
<dbReference type="PANTHER" id="PTHR22748:SF6">
    <property type="entry name" value="DNA-(APURINIC OR APYRIMIDINIC SITE) ENDONUCLEASE"/>
    <property type="match status" value="1"/>
</dbReference>
<evidence type="ECO:0000256" key="1">
    <source>
        <dbReference type="ARBA" id="ARBA00007092"/>
    </source>
</evidence>
<dbReference type="GO" id="GO:0003677">
    <property type="term" value="F:DNA binding"/>
    <property type="evidence" value="ECO:0007669"/>
    <property type="project" value="InterPro"/>
</dbReference>
<feature type="domain" description="Endonuclease/exonuclease/phosphatase" evidence="8">
    <location>
        <begin position="8"/>
        <end position="249"/>
    </location>
</feature>
<dbReference type="Proteomes" id="UP000600774">
    <property type="component" value="Unassembled WGS sequence"/>
</dbReference>
<dbReference type="Pfam" id="PF03372">
    <property type="entry name" value="Exo_endo_phos"/>
    <property type="match status" value="1"/>
</dbReference>
<feature type="active site" description="Proton donor/acceptor" evidence="5">
    <location>
        <position position="152"/>
    </location>
</feature>
<feature type="binding site" evidence="6">
    <location>
        <position position="248"/>
    </location>
    <ligand>
        <name>Mg(2+)</name>
        <dbReference type="ChEBI" id="CHEBI:18420"/>
        <label>1</label>
    </ligand>
</feature>
<dbReference type="GeneID" id="1473966"/>
<dbReference type="AlphaFoldDB" id="A0A832W8Z0"/>
<evidence type="ECO:0000256" key="5">
    <source>
        <dbReference type="PIRSR" id="PIRSR604808-1"/>
    </source>
</evidence>
<dbReference type="InterPro" id="IPR005135">
    <property type="entry name" value="Endo/exonuclease/phosphatase"/>
</dbReference>
<feature type="active site" description="Proton acceptor" evidence="5">
    <location>
        <position position="249"/>
    </location>
</feature>
<dbReference type="NCBIfam" id="TIGR00195">
    <property type="entry name" value="exoDNase_III"/>
    <property type="match status" value="1"/>
</dbReference>
<feature type="binding site" evidence="6">
    <location>
        <position position="154"/>
    </location>
    <ligand>
        <name>Mg(2+)</name>
        <dbReference type="ChEBI" id="CHEBI:18420"/>
        <label>1</label>
    </ligand>
</feature>
<organism evidence="9 10">
    <name type="scientific">Methanosarcina acetivorans</name>
    <dbReference type="NCBI Taxonomy" id="2214"/>
    <lineage>
        <taxon>Archaea</taxon>
        <taxon>Methanobacteriati</taxon>
        <taxon>Methanobacteriota</taxon>
        <taxon>Stenosarchaea group</taxon>
        <taxon>Methanomicrobia</taxon>
        <taxon>Methanosarcinales</taxon>
        <taxon>Methanosarcinaceae</taxon>
        <taxon>Methanosarcina</taxon>
    </lineage>
</organism>
<dbReference type="SUPFAM" id="SSF56219">
    <property type="entry name" value="DNase I-like"/>
    <property type="match status" value="1"/>
</dbReference>
<reference evidence="9" key="1">
    <citation type="journal article" date="2020" name="bioRxiv">
        <title>A rank-normalized archaeal taxonomy based on genome phylogeny resolves widespread incomplete and uneven classifications.</title>
        <authorList>
            <person name="Rinke C."/>
            <person name="Chuvochina M."/>
            <person name="Mussig A.J."/>
            <person name="Chaumeil P.-A."/>
            <person name="Waite D.W."/>
            <person name="Whitman W.B."/>
            <person name="Parks D.H."/>
            <person name="Hugenholtz P."/>
        </authorList>
    </citation>
    <scope>NUCLEOTIDE SEQUENCE</scope>
    <source>
        <strain evidence="9">UBA8876</strain>
    </source>
</reference>
<feature type="site" description="Important for catalytic activity" evidence="7">
    <location>
        <position position="223"/>
    </location>
</feature>
<evidence type="ECO:0000256" key="2">
    <source>
        <dbReference type="ARBA" id="ARBA00022723"/>
    </source>
</evidence>
<dbReference type="FunFam" id="3.60.10.10:FF:000026">
    <property type="entry name" value="Exodeoxyribonuclease III"/>
    <property type="match status" value="1"/>
</dbReference>
<dbReference type="EMBL" id="DUJU01000022">
    <property type="protein sequence ID" value="HIH92825.1"/>
    <property type="molecule type" value="Genomic_DNA"/>
</dbReference>
<feature type="binding site" evidence="6">
    <location>
        <position position="11"/>
    </location>
    <ligand>
        <name>Mg(2+)</name>
        <dbReference type="ChEBI" id="CHEBI:18420"/>
        <label>1</label>
    </ligand>
</feature>
<dbReference type="GO" id="GO:0046872">
    <property type="term" value="F:metal ion binding"/>
    <property type="evidence" value="ECO:0007669"/>
    <property type="project" value="UniProtKB-KW"/>
</dbReference>
<keyword evidence="3 9" id="KW-0378">Hydrolase</keyword>
<evidence type="ECO:0000256" key="7">
    <source>
        <dbReference type="PIRSR" id="PIRSR604808-3"/>
    </source>
</evidence>
<accession>A0A832W8Z0</accession>
<evidence type="ECO:0000259" key="8">
    <source>
        <dbReference type="Pfam" id="PF03372"/>
    </source>
</evidence>
<feature type="site" description="Transition state stabilizer" evidence="7">
    <location>
        <position position="154"/>
    </location>
</feature>
<dbReference type="EC" id="3.1.11.2" evidence="9"/>
<dbReference type="InterPro" id="IPR036691">
    <property type="entry name" value="Endo/exonu/phosph_ase_sf"/>
</dbReference>
<keyword evidence="6" id="KW-0464">Manganese</keyword>
<dbReference type="InterPro" id="IPR020847">
    <property type="entry name" value="AP_endonuclease_F1_BS"/>
</dbReference>
<comment type="cofactor">
    <cofactor evidence="6">
        <name>Mg(2+)</name>
        <dbReference type="ChEBI" id="CHEBI:18420"/>
    </cofactor>
    <cofactor evidence="6">
        <name>Mn(2+)</name>
        <dbReference type="ChEBI" id="CHEBI:29035"/>
    </cofactor>
    <text evidence="6">Probably binds two magnesium or manganese ions per subunit.</text>
</comment>
<dbReference type="RefSeq" id="WP_011022068.1">
    <property type="nucleotide sequence ID" value="NZ_DUJU01000022.1"/>
</dbReference>
<gene>
    <name evidence="9" type="primary">xth</name>
    <name evidence="9" type="ORF">HA338_01880</name>
</gene>
<evidence type="ECO:0000313" key="9">
    <source>
        <dbReference type="EMBL" id="HIH92825.1"/>
    </source>
</evidence>
<evidence type="ECO:0000256" key="3">
    <source>
        <dbReference type="ARBA" id="ARBA00022801"/>
    </source>
</evidence>
<evidence type="ECO:0000256" key="4">
    <source>
        <dbReference type="ARBA" id="ARBA00022842"/>
    </source>
</evidence>
<feature type="binding site" evidence="6">
    <location>
        <position position="152"/>
    </location>
    <ligand>
        <name>Mg(2+)</name>
        <dbReference type="ChEBI" id="CHEBI:18420"/>
        <label>1</label>
    </ligand>
</feature>
<dbReference type="Gene3D" id="3.60.10.10">
    <property type="entry name" value="Endonuclease/exonuclease/phosphatase"/>
    <property type="match status" value="1"/>
</dbReference>
<dbReference type="GO" id="GO:0008081">
    <property type="term" value="F:phosphoric diester hydrolase activity"/>
    <property type="evidence" value="ECO:0007669"/>
    <property type="project" value="TreeGrafter"/>
</dbReference>
<evidence type="ECO:0000256" key="6">
    <source>
        <dbReference type="PIRSR" id="PIRSR604808-2"/>
    </source>
</evidence>
<proteinExistence type="inferred from homology"/>
<feature type="site" description="Interaction with DNA substrate" evidence="7">
    <location>
        <position position="249"/>
    </location>
</feature>
<keyword evidence="4 6" id="KW-0460">Magnesium</keyword>
<dbReference type="GO" id="GO:0003906">
    <property type="term" value="F:DNA-(apurinic or apyrimidinic site) endonuclease activity"/>
    <property type="evidence" value="ECO:0007669"/>
    <property type="project" value="TreeGrafter"/>
</dbReference>
<dbReference type="GO" id="GO:0006284">
    <property type="term" value="P:base-excision repair"/>
    <property type="evidence" value="ECO:0007669"/>
    <property type="project" value="TreeGrafter"/>
</dbReference>
<feature type="active site" evidence="5">
    <location>
        <position position="112"/>
    </location>
</feature>
<dbReference type="PROSITE" id="PS51435">
    <property type="entry name" value="AP_NUCLEASE_F1_4"/>
    <property type="match status" value="1"/>
</dbReference>
<feature type="binding site" evidence="6">
    <location>
        <position position="249"/>
    </location>
    <ligand>
        <name>Mg(2+)</name>
        <dbReference type="ChEBI" id="CHEBI:18420"/>
        <label>1</label>
    </ligand>
</feature>
<comment type="similarity">
    <text evidence="1">Belongs to the DNA repair enzymes AP/ExoA family.</text>
</comment>
<evidence type="ECO:0000313" key="10">
    <source>
        <dbReference type="Proteomes" id="UP000600774"/>
    </source>
</evidence>
<dbReference type="CDD" id="cd09085">
    <property type="entry name" value="Mth212-like_AP-endo"/>
    <property type="match status" value="1"/>
</dbReference>
<dbReference type="NCBIfam" id="TIGR00633">
    <property type="entry name" value="xth"/>
    <property type="match status" value="1"/>
</dbReference>
<keyword evidence="2 6" id="KW-0479">Metal-binding</keyword>
<sequence>MPENYNLISWNVNGLRAAMKKGFLDLLLEQKFDVICVQETKASPEKLPREVKNIPGYHNYFVSAERSGYSGVGTFSKQKPFKVETGMGIEEFDREGRFLRVDYENFTLMNIYFPNGKASQERLEYKMSFYDAFLDYANALKAEGKKLVICGDVNTAHREIDLARPKENETTSGFLPEERAWMDKFFDAGYLDTFRLFNSEGGNYSWWSLRTRARERNVGWRLDYFFVSENLRDNVKAAPIYPEITGSDHCPVGLELEFQV</sequence>
<dbReference type="InterPro" id="IPR004808">
    <property type="entry name" value="AP_endonuc_1"/>
</dbReference>
<dbReference type="PANTHER" id="PTHR22748">
    <property type="entry name" value="AP ENDONUCLEASE"/>
    <property type="match status" value="1"/>
</dbReference>
<dbReference type="PROSITE" id="PS00726">
    <property type="entry name" value="AP_NUCLEASE_F1_1"/>
    <property type="match status" value="1"/>
</dbReference>